<keyword evidence="1" id="KW-0732">Signal</keyword>
<evidence type="ECO:0000256" key="1">
    <source>
        <dbReference type="SAM" id="SignalP"/>
    </source>
</evidence>
<evidence type="ECO:0000313" key="2">
    <source>
        <dbReference type="EMBL" id="CAG8576120.1"/>
    </source>
</evidence>
<reference evidence="2" key="1">
    <citation type="submission" date="2021-06" db="EMBL/GenBank/DDBJ databases">
        <authorList>
            <person name="Kallberg Y."/>
            <person name="Tangrot J."/>
            <person name="Rosling A."/>
        </authorList>
    </citation>
    <scope>NUCLEOTIDE SEQUENCE</scope>
    <source>
        <strain evidence="2">MA453B</strain>
    </source>
</reference>
<sequence length="59" mass="6463">MKSRIYTVIFIILTVISSITFAIPVAHNTKHEYEHVGYGGNSHKGPDSNGGCDPNECWG</sequence>
<feature type="signal peptide" evidence="1">
    <location>
        <begin position="1"/>
        <end position="22"/>
    </location>
</feature>
<dbReference type="Proteomes" id="UP000789405">
    <property type="component" value="Unassembled WGS sequence"/>
</dbReference>
<comment type="caution">
    <text evidence="2">The sequence shown here is derived from an EMBL/GenBank/DDBJ whole genome shotgun (WGS) entry which is preliminary data.</text>
</comment>
<feature type="chain" id="PRO_5040138014" evidence="1">
    <location>
        <begin position="23"/>
        <end position="59"/>
    </location>
</feature>
<gene>
    <name evidence="2" type="ORF">DERYTH_LOCUS6450</name>
</gene>
<organism evidence="2 3">
    <name type="scientific">Dentiscutata erythropus</name>
    <dbReference type="NCBI Taxonomy" id="1348616"/>
    <lineage>
        <taxon>Eukaryota</taxon>
        <taxon>Fungi</taxon>
        <taxon>Fungi incertae sedis</taxon>
        <taxon>Mucoromycota</taxon>
        <taxon>Glomeromycotina</taxon>
        <taxon>Glomeromycetes</taxon>
        <taxon>Diversisporales</taxon>
        <taxon>Gigasporaceae</taxon>
        <taxon>Dentiscutata</taxon>
    </lineage>
</organism>
<dbReference type="EMBL" id="CAJVPY010002936">
    <property type="protein sequence ID" value="CAG8576120.1"/>
    <property type="molecule type" value="Genomic_DNA"/>
</dbReference>
<proteinExistence type="predicted"/>
<keyword evidence="3" id="KW-1185">Reference proteome</keyword>
<protein>
    <submittedName>
        <fullName evidence="2">26477_t:CDS:1</fullName>
    </submittedName>
</protein>
<name>A0A9N9BPF3_9GLOM</name>
<evidence type="ECO:0000313" key="3">
    <source>
        <dbReference type="Proteomes" id="UP000789405"/>
    </source>
</evidence>
<dbReference type="AlphaFoldDB" id="A0A9N9BPF3"/>
<accession>A0A9N9BPF3</accession>